<dbReference type="SUPFAM" id="SSF103473">
    <property type="entry name" value="MFS general substrate transporter"/>
    <property type="match status" value="1"/>
</dbReference>
<dbReference type="Pfam" id="PF12832">
    <property type="entry name" value="MFS_1_like"/>
    <property type="match status" value="1"/>
</dbReference>
<name>A0A183CHR7_GLOPA</name>
<dbReference type="Gene3D" id="1.20.1250.20">
    <property type="entry name" value="MFS general substrate transporter like domains"/>
    <property type="match status" value="2"/>
</dbReference>
<evidence type="ECO:0000256" key="2">
    <source>
        <dbReference type="ARBA" id="ARBA00005241"/>
    </source>
</evidence>
<dbReference type="InterPro" id="IPR036259">
    <property type="entry name" value="MFS_trans_sf"/>
</dbReference>
<dbReference type="Proteomes" id="UP000050741">
    <property type="component" value="Unassembled WGS sequence"/>
</dbReference>
<dbReference type="InterPro" id="IPR051717">
    <property type="entry name" value="MFS_MFSD6"/>
</dbReference>
<accession>A0A183CHR7</accession>
<feature type="transmembrane region" description="Helical" evidence="7">
    <location>
        <begin position="418"/>
        <end position="439"/>
    </location>
</feature>
<feature type="transmembrane region" description="Helical" evidence="7">
    <location>
        <begin position="378"/>
        <end position="397"/>
    </location>
</feature>
<feature type="transmembrane region" description="Helical" evidence="7">
    <location>
        <begin position="338"/>
        <end position="358"/>
    </location>
</feature>
<keyword evidence="10" id="KW-1185">Reference proteome</keyword>
<comment type="similarity">
    <text evidence="2">Belongs to the major facilitator superfamily. MFSD6 family.</text>
</comment>
<reference evidence="11" key="2">
    <citation type="submission" date="2016-06" db="UniProtKB">
        <authorList>
            <consortium name="WormBaseParasite"/>
        </authorList>
    </citation>
    <scope>IDENTIFICATION</scope>
</reference>
<dbReference type="PANTHER" id="PTHR16172">
    <property type="entry name" value="MAJOR FACILITATOR SUPERFAMILY DOMAIN-CONTAINING PROTEIN 6-LIKE"/>
    <property type="match status" value="1"/>
</dbReference>
<evidence type="ECO:0000256" key="5">
    <source>
        <dbReference type="ARBA" id="ARBA00023136"/>
    </source>
</evidence>
<evidence type="ECO:0000256" key="1">
    <source>
        <dbReference type="ARBA" id="ARBA00004141"/>
    </source>
</evidence>
<proteinExistence type="inferred from homology"/>
<evidence type="ECO:0000256" key="4">
    <source>
        <dbReference type="ARBA" id="ARBA00022989"/>
    </source>
</evidence>
<reference evidence="10" key="1">
    <citation type="submission" date="2014-05" db="EMBL/GenBank/DDBJ databases">
        <title>The genome and life-stage specific transcriptomes of Globodera pallida elucidate key aspects of plant parasitism by a cyst nematode.</title>
        <authorList>
            <person name="Cotton J.A."/>
            <person name="Lilley C.J."/>
            <person name="Jones L.M."/>
            <person name="Kikuchi T."/>
            <person name="Reid A.J."/>
            <person name="Thorpe P."/>
            <person name="Tsai I.J."/>
            <person name="Beasley H."/>
            <person name="Blok V."/>
            <person name="Cock P.J.A."/>
            <person name="Van den Akker S.E."/>
            <person name="Holroyd N."/>
            <person name="Hunt M."/>
            <person name="Mantelin S."/>
            <person name="Naghra H."/>
            <person name="Pain A."/>
            <person name="Palomares-Rius J.E."/>
            <person name="Zarowiecki M."/>
            <person name="Berriman M."/>
            <person name="Jones J.T."/>
            <person name="Urwin P.E."/>
        </authorList>
    </citation>
    <scope>NUCLEOTIDE SEQUENCE [LARGE SCALE GENOMIC DNA]</scope>
    <source>
        <strain evidence="10">Lindley</strain>
    </source>
</reference>
<evidence type="ECO:0000256" key="8">
    <source>
        <dbReference type="SAM" id="SignalP"/>
    </source>
</evidence>
<feature type="region of interest" description="Disordered" evidence="6">
    <location>
        <begin position="744"/>
        <end position="763"/>
    </location>
</feature>
<evidence type="ECO:0000313" key="10">
    <source>
        <dbReference type="Proteomes" id="UP000050741"/>
    </source>
</evidence>
<keyword evidence="8" id="KW-0732">Signal</keyword>
<feature type="domain" description="Major facilitator superfamily associated" evidence="9">
    <location>
        <begin position="151"/>
        <end position="550"/>
    </location>
</feature>
<comment type="subcellular location">
    <subcellularLocation>
        <location evidence="1">Membrane</location>
        <topology evidence="1">Multi-pass membrane protein</topology>
    </subcellularLocation>
</comment>
<organism evidence="10 11">
    <name type="scientific">Globodera pallida</name>
    <name type="common">Potato cyst nematode worm</name>
    <name type="synonym">Heterodera pallida</name>
    <dbReference type="NCBI Taxonomy" id="36090"/>
    <lineage>
        <taxon>Eukaryota</taxon>
        <taxon>Metazoa</taxon>
        <taxon>Ecdysozoa</taxon>
        <taxon>Nematoda</taxon>
        <taxon>Chromadorea</taxon>
        <taxon>Rhabditida</taxon>
        <taxon>Tylenchina</taxon>
        <taxon>Tylenchomorpha</taxon>
        <taxon>Tylenchoidea</taxon>
        <taxon>Heteroderidae</taxon>
        <taxon>Heteroderinae</taxon>
        <taxon>Globodera</taxon>
    </lineage>
</organism>
<dbReference type="InterPro" id="IPR024989">
    <property type="entry name" value="MFS_assoc_dom"/>
</dbReference>
<dbReference type="GO" id="GO:0016020">
    <property type="term" value="C:membrane"/>
    <property type="evidence" value="ECO:0007669"/>
    <property type="project" value="UniProtKB-SubCell"/>
</dbReference>
<evidence type="ECO:0000256" key="6">
    <source>
        <dbReference type="SAM" id="MobiDB-lite"/>
    </source>
</evidence>
<feature type="transmembrane region" description="Helical" evidence="7">
    <location>
        <begin position="500"/>
        <end position="525"/>
    </location>
</feature>
<protein>
    <submittedName>
        <fullName evidence="11">MFS_1_like domain-containing protein</fullName>
    </submittedName>
</protein>
<evidence type="ECO:0000259" key="9">
    <source>
        <dbReference type="Pfam" id="PF12832"/>
    </source>
</evidence>
<evidence type="ECO:0000256" key="7">
    <source>
        <dbReference type="SAM" id="Phobius"/>
    </source>
</evidence>
<feature type="compositionally biased region" description="Basic and acidic residues" evidence="6">
    <location>
        <begin position="748"/>
        <end position="757"/>
    </location>
</feature>
<keyword evidence="3 7" id="KW-0812">Transmembrane</keyword>
<keyword evidence="4 7" id="KW-1133">Transmembrane helix</keyword>
<dbReference type="AlphaFoldDB" id="A0A183CHR7"/>
<dbReference type="WBParaSite" id="GPLIN_001242300">
    <property type="protein sequence ID" value="GPLIN_001242300"/>
    <property type="gene ID" value="GPLIN_001242300"/>
</dbReference>
<dbReference type="CDD" id="cd17335">
    <property type="entry name" value="MFS_MFSD6"/>
    <property type="match status" value="1"/>
</dbReference>
<dbReference type="PANTHER" id="PTHR16172:SF2">
    <property type="entry name" value="MAJOR FACILITATOR SUPERFAMILY DOMAIN-CONTAINING PROTEIN 6"/>
    <property type="match status" value="1"/>
</dbReference>
<evidence type="ECO:0000313" key="11">
    <source>
        <dbReference type="WBParaSite" id="GPLIN_001242300"/>
    </source>
</evidence>
<evidence type="ECO:0000256" key="3">
    <source>
        <dbReference type="ARBA" id="ARBA00022692"/>
    </source>
</evidence>
<feature type="transmembrane region" description="Helical" evidence="7">
    <location>
        <begin position="251"/>
        <end position="267"/>
    </location>
</feature>
<feature type="signal peptide" evidence="8">
    <location>
        <begin position="1"/>
        <end position="29"/>
    </location>
</feature>
<feature type="chain" id="PRO_5008147625" evidence="8">
    <location>
        <begin position="30"/>
        <end position="763"/>
    </location>
</feature>
<sequence length="763" mass="83828">MNSSRSTVFSTVSLLSLFILSLIVVTTECRAGLIALEELDNQIGPYSVEWQLAPKAAGGDVGVKDSAEGENWVPELLRLRKRWATQLRFGKKAVAAADGPIRQWASQVRFGRRGEEQRARREYIAAMDPSEAPGVNLFGTVIPKDVLFAQLFYLLYFASFGSLFPLLAIYFKQLGLSAAQAGILLGSRPLVEFVASPFWGSFADRFRKGKMLLLFSLCSMIVFTLAVGFVQPLTPYCVVLDQNSTGGECKFLVPASEIISGGALGYIKKVAGIGRRRRDILSIIDLSTFDNKGDLVAGKAPEYVTKDKVCNYDKEMYGTLVSPPHSTRVYREQAVEQAFMLLWLLISLGEFFASPALALADGYTLSLVSDTPKDFGKIRLYGSAGWGIAMFLMGIGLDFSDTFRNHPCPTKNTTERNYTLNFVTCTLFALAALVVTTQFKFPQPSRQHRPDEIGGLVMDTRVTEVDPTMAQRTRAKQLNTNSQTEEAPWKSALRAMLKNIHFLAFLLGVVSVGFGAGNIFAFLFWHLQDIGGSPLLFGIASITNHAAEIVTDPQAKAQFIKPKFVAGTVHVFGGECFPFSDHFLAFQPVLLQGAVVSILWASATSYVSIVSPPHLKGTSQHILALLSANFSRFLCKTLTFRFHGLGRGVGPIIGGFFIRAHGTRALFLLMAFLTLCVLGVYYAVNLKLKNESVKYSGFDAFNEDTAGGETLAPQGLPMLHFGDNKITEAFNQTAVSNQNYGAIEENSDEKQRDDAYDRYVTGH</sequence>
<feature type="transmembrane region" description="Helical" evidence="7">
    <location>
        <begin position="665"/>
        <end position="684"/>
    </location>
</feature>
<feature type="transmembrane region" description="Helical" evidence="7">
    <location>
        <begin position="151"/>
        <end position="171"/>
    </location>
</feature>
<feature type="transmembrane region" description="Helical" evidence="7">
    <location>
        <begin position="211"/>
        <end position="231"/>
    </location>
</feature>
<keyword evidence="5 7" id="KW-0472">Membrane</keyword>